<reference evidence="1 2" key="1">
    <citation type="submission" date="2024-02" db="EMBL/GenBank/DDBJ databases">
        <title>Full genome sequence of Nocardioides kribbensis.</title>
        <authorList>
            <person name="Poletto B.L."/>
            <person name="Silva G."/>
            <person name="Galante D."/>
            <person name="Campos K.R."/>
            <person name="Santos M.B.N."/>
            <person name="Sacchi C.T."/>
        </authorList>
    </citation>
    <scope>NUCLEOTIDE SEQUENCE [LARGE SCALE GENOMIC DNA]</scope>
    <source>
        <strain evidence="1 2">O4R</strain>
    </source>
</reference>
<dbReference type="InterPro" id="IPR016084">
    <property type="entry name" value="Haem_Oase-like_multi-hlx"/>
</dbReference>
<accession>A0ABV1NYE9</accession>
<dbReference type="Gene3D" id="1.20.910.10">
    <property type="entry name" value="Heme oxygenase-like"/>
    <property type="match status" value="1"/>
</dbReference>
<organism evidence="1 2">
    <name type="scientific">Nocardioides kribbensis</name>
    <dbReference type="NCBI Taxonomy" id="305517"/>
    <lineage>
        <taxon>Bacteria</taxon>
        <taxon>Bacillati</taxon>
        <taxon>Actinomycetota</taxon>
        <taxon>Actinomycetes</taxon>
        <taxon>Propionibacteriales</taxon>
        <taxon>Nocardioidaceae</taxon>
        <taxon>Nocardioides</taxon>
    </lineage>
</organism>
<dbReference type="EMBL" id="JBEGDP010000008">
    <property type="protein sequence ID" value="MEQ7847509.1"/>
    <property type="molecule type" value="Genomic_DNA"/>
</dbReference>
<evidence type="ECO:0000313" key="1">
    <source>
        <dbReference type="EMBL" id="MEQ7847509.1"/>
    </source>
</evidence>
<dbReference type="Pfam" id="PF14518">
    <property type="entry name" value="Haem_oxygenas_2"/>
    <property type="match status" value="1"/>
</dbReference>
<name>A0ABV1NYE9_9ACTN</name>
<dbReference type="SMART" id="SM01236">
    <property type="entry name" value="Haem_oxygenase_2"/>
    <property type="match status" value="1"/>
</dbReference>
<proteinExistence type="predicted"/>
<keyword evidence="2" id="KW-1185">Reference proteome</keyword>
<protein>
    <submittedName>
        <fullName evidence="1">Iron-containing redox enzyme family protein</fullName>
    </submittedName>
</protein>
<dbReference type="RefSeq" id="WP_349505333.1">
    <property type="nucleotide sequence ID" value="NZ_JBEFDI010000133.1"/>
</dbReference>
<sequence>MLIPQARGTLSERVFPQLTGGLEDTASAGLGRGGDADSRDDAAVTLWALQELHYRGFDDVDDALEWHPAVHALRWELEADLEARLRERHADLVPRPEDHTAEGLAERLFAMVEADDGPSLARHVETTATRDEVEELLRHRSVYHLKEADPTTWVVPRLEATVKAALMEVQLDEYGGGDPARLHHHLFARGLAASGMSADYGATVDEASAAVLEQNAALSMLGLHRRLRGAALGHLAAVEASSSGPSRRMARGLQRLGFAPEMVEYYTEHVEADAVHEQLAVRAICGALVEREPHLAGDVLLGAAICLDLEARTATDLLARWDRAA</sequence>
<comment type="caution">
    <text evidence="1">The sequence shown here is derived from an EMBL/GenBank/DDBJ whole genome shotgun (WGS) entry which is preliminary data.</text>
</comment>
<dbReference type="SUPFAM" id="SSF48613">
    <property type="entry name" value="Heme oxygenase-like"/>
    <property type="match status" value="1"/>
</dbReference>
<dbReference type="Proteomes" id="UP001482520">
    <property type="component" value="Unassembled WGS sequence"/>
</dbReference>
<evidence type="ECO:0000313" key="2">
    <source>
        <dbReference type="Proteomes" id="UP001482520"/>
    </source>
</evidence>
<gene>
    <name evidence="1" type="ORF">V6R90_09490</name>
</gene>